<name>A0ACB9TCX6_HOLOL</name>
<evidence type="ECO:0000313" key="1">
    <source>
        <dbReference type="EMBL" id="KAI4464656.1"/>
    </source>
</evidence>
<accession>A0ACB9TCX6</accession>
<keyword evidence="2" id="KW-1185">Reference proteome</keyword>
<comment type="caution">
    <text evidence="1">The sequence shown here is derived from an EMBL/GenBank/DDBJ whole genome shotgun (WGS) entry which is preliminary data.</text>
</comment>
<organism evidence="1 2">
    <name type="scientific">Holotrichia oblita</name>
    <name type="common">Chafer beetle</name>
    <dbReference type="NCBI Taxonomy" id="644536"/>
    <lineage>
        <taxon>Eukaryota</taxon>
        <taxon>Metazoa</taxon>
        <taxon>Ecdysozoa</taxon>
        <taxon>Arthropoda</taxon>
        <taxon>Hexapoda</taxon>
        <taxon>Insecta</taxon>
        <taxon>Pterygota</taxon>
        <taxon>Neoptera</taxon>
        <taxon>Endopterygota</taxon>
        <taxon>Coleoptera</taxon>
        <taxon>Polyphaga</taxon>
        <taxon>Scarabaeiformia</taxon>
        <taxon>Scarabaeidae</taxon>
        <taxon>Melolonthinae</taxon>
        <taxon>Holotrichia</taxon>
    </lineage>
</organism>
<evidence type="ECO:0000313" key="2">
    <source>
        <dbReference type="Proteomes" id="UP001056778"/>
    </source>
</evidence>
<proteinExistence type="predicted"/>
<dbReference type="Proteomes" id="UP001056778">
    <property type="component" value="Chromosome 3"/>
</dbReference>
<protein>
    <submittedName>
        <fullName evidence="1">Spire</fullName>
    </submittedName>
</protein>
<reference evidence="1" key="1">
    <citation type="submission" date="2022-04" db="EMBL/GenBank/DDBJ databases">
        <title>Chromosome-scale genome assembly of Holotrichia oblita Faldermann.</title>
        <authorList>
            <person name="Rongchong L."/>
        </authorList>
    </citation>
    <scope>NUCLEOTIDE SEQUENCE</scope>
    <source>
        <strain evidence="1">81SQS9</strain>
    </source>
</reference>
<gene>
    <name evidence="1" type="ORF">MML48_3g00005012</name>
</gene>
<dbReference type="EMBL" id="CM043017">
    <property type="protein sequence ID" value="KAI4464656.1"/>
    <property type="molecule type" value="Genomic_DNA"/>
</dbReference>
<sequence length="694" mass="77966">MSTNTKCRVNSDGSVCLQDILNSFNSPIREEHAWALCYQCAKFFLESGQRTAYHGISGVEQVFLQTDGNIHPNTLYGRSAENSHRVCTEEELISELGCVIYTALDKGYNDSEERCISQDLELHRKRFEESEDDLNSSRSVPHITLTQVIARCERHLVSLSKSQAEAHYRAVLRALVAEAIELATFLEKVAQGAGNLVEGKRNRELEQLQFADWARFWVQVIQELRLGVKLKKVHCSRAPIEYELTPYEILMNDIRSCRYSLRKIMVDGNVPSRVTKDAHAIILEFIRSRPTLKKVTDRKLPPHSRTLTPREQLMNSIRKGRTLRKTGRYSLSPHGSSGTSTTPSGESETAKSAARPRRLIKVDFSQLHDDEDEDMSDTSDGFWQEEFNQVYENVLEAYDLALQCPPPKISGKRHSLSVYTDHFESQSVPQSRPCSRQSCTSSEAESVQLTPEIAQAIHDNNTKPWHEAISLDDRLSLTLEEIVHIRTVLTKAEVEALPPEGHVKSDVENRKVCFLCLKTRFGILGPWGTRCTLCKRTVCTKCCSKMNIPMEHFSSVPVVLLSPSIMASPDDDYNATFSKSKPQSEASTSANSSRQPSPSRPSSSMERFRKPGLVRASQMAVCLDCKMMVLQIIKSAQANRCSCRNVTKLSSLWSFCLFPPNHGGDEKTVSGATTALKSKSSVFVQAEKGVTYLY</sequence>